<gene>
    <name evidence="1" type="ORF">BP00DRAFT_386094</name>
</gene>
<evidence type="ECO:0000313" key="1">
    <source>
        <dbReference type="EMBL" id="PYI37002.1"/>
    </source>
</evidence>
<dbReference type="PANTHER" id="PTHR40628:SF1">
    <property type="entry name" value="CHROMO DOMAIN-CONTAINING PROTEIN"/>
    <property type="match status" value="1"/>
</dbReference>
<dbReference type="AlphaFoldDB" id="A0A2V5INQ3"/>
<reference evidence="1 2" key="1">
    <citation type="submission" date="2018-02" db="EMBL/GenBank/DDBJ databases">
        <title>The genomes of Aspergillus section Nigri reveals drivers in fungal speciation.</title>
        <authorList>
            <consortium name="DOE Joint Genome Institute"/>
            <person name="Vesth T.C."/>
            <person name="Nybo J."/>
            <person name="Theobald S."/>
            <person name="Brandl J."/>
            <person name="Frisvad J.C."/>
            <person name="Nielsen K.F."/>
            <person name="Lyhne E.K."/>
            <person name="Kogle M.E."/>
            <person name="Kuo A."/>
            <person name="Riley R."/>
            <person name="Clum A."/>
            <person name="Nolan M."/>
            <person name="Lipzen A."/>
            <person name="Salamov A."/>
            <person name="Henrissat B."/>
            <person name="Wiebenga A."/>
            <person name="De vries R.P."/>
            <person name="Grigoriev I.V."/>
            <person name="Mortensen U.H."/>
            <person name="Andersen M.R."/>
            <person name="Baker S.E."/>
        </authorList>
    </citation>
    <scope>NUCLEOTIDE SEQUENCE [LARGE SCALE GENOMIC DNA]</scope>
    <source>
        <strain evidence="1 2">CBS 114.80</strain>
    </source>
</reference>
<protein>
    <submittedName>
        <fullName evidence="1">Uncharacterized protein</fullName>
    </submittedName>
</protein>
<keyword evidence="2" id="KW-1185">Reference proteome</keyword>
<dbReference type="EMBL" id="KZ825463">
    <property type="protein sequence ID" value="PYI37002.1"/>
    <property type="molecule type" value="Genomic_DNA"/>
</dbReference>
<dbReference type="PANTHER" id="PTHR40628">
    <property type="entry name" value="CHROMO DOMAIN-CONTAINING PROTEIN"/>
    <property type="match status" value="1"/>
</dbReference>
<proteinExistence type="predicted"/>
<accession>A0A2V5INQ3</accession>
<dbReference type="Proteomes" id="UP000248817">
    <property type="component" value="Unassembled WGS sequence"/>
</dbReference>
<organism evidence="1 2">
    <name type="scientific">Aspergillus indologenus CBS 114.80</name>
    <dbReference type="NCBI Taxonomy" id="1450541"/>
    <lineage>
        <taxon>Eukaryota</taxon>
        <taxon>Fungi</taxon>
        <taxon>Dikarya</taxon>
        <taxon>Ascomycota</taxon>
        <taxon>Pezizomycotina</taxon>
        <taxon>Eurotiomycetes</taxon>
        <taxon>Eurotiomycetidae</taxon>
        <taxon>Eurotiales</taxon>
        <taxon>Aspergillaceae</taxon>
        <taxon>Aspergillus</taxon>
        <taxon>Aspergillus subgen. Circumdati</taxon>
    </lineage>
</organism>
<name>A0A2V5INQ3_9EURO</name>
<evidence type="ECO:0000313" key="2">
    <source>
        <dbReference type="Proteomes" id="UP000248817"/>
    </source>
</evidence>
<sequence length="167" mass="18350">MGENPPRRRCWDWMVVSGTNHYAKNRASFKSYRPVNRMVPNGPFQGGELYIAGIGTVELNVRASPERGSPTRTLVLDNVLHIPVAICNGFCPMLYHQTCGGRSILGAPFQGTDEHGAALWFGQPFCGLQKLALAGNPQGESYLNEDDINVLSLYIDEEDLENVLPSG</sequence>